<evidence type="ECO:0000256" key="4">
    <source>
        <dbReference type="RuleBase" id="RU003887"/>
    </source>
</evidence>
<dbReference type="PANTHER" id="PTHR47683">
    <property type="entry name" value="PSEUDOURIDINE SYNTHASE FAMILY PROTEIN-RELATED"/>
    <property type="match status" value="1"/>
</dbReference>
<dbReference type="InterPro" id="IPR006145">
    <property type="entry name" value="PsdUridine_synth_RsuA/RluA"/>
</dbReference>
<dbReference type="InterPro" id="IPR002942">
    <property type="entry name" value="S4_RNA-bd"/>
</dbReference>
<reference evidence="6 7" key="1">
    <citation type="submission" date="2022-11" db="EMBL/GenBank/DDBJ databases">
        <title>Study of microbial diversity in lake waters.</title>
        <authorList>
            <person name="Zhang J."/>
        </authorList>
    </citation>
    <scope>NUCLEOTIDE SEQUENCE [LARGE SCALE GENOMIC DNA]</scope>
    <source>
        <strain evidence="6 7">DT12</strain>
    </source>
</reference>
<name>A0ABT3X4R8_9BACL</name>
<dbReference type="NCBIfam" id="TIGR00093">
    <property type="entry name" value="pseudouridine synthase"/>
    <property type="match status" value="1"/>
</dbReference>
<dbReference type="Gene3D" id="3.30.70.580">
    <property type="entry name" value="Pseudouridine synthase I, catalytic domain, N-terminal subdomain"/>
    <property type="match status" value="1"/>
</dbReference>
<dbReference type="CDD" id="cd00165">
    <property type="entry name" value="S4"/>
    <property type="match status" value="1"/>
</dbReference>
<organism evidence="6 7">
    <name type="scientific">Tumebacillus lacus</name>
    <dbReference type="NCBI Taxonomy" id="2995335"/>
    <lineage>
        <taxon>Bacteria</taxon>
        <taxon>Bacillati</taxon>
        <taxon>Bacillota</taxon>
        <taxon>Bacilli</taxon>
        <taxon>Bacillales</taxon>
        <taxon>Alicyclobacillaceae</taxon>
        <taxon>Tumebacillus</taxon>
    </lineage>
</organism>
<evidence type="ECO:0000313" key="7">
    <source>
        <dbReference type="Proteomes" id="UP001208017"/>
    </source>
</evidence>
<dbReference type="InterPro" id="IPR000748">
    <property type="entry name" value="PsdUridine_synth_RsuA/RluB/E/F"/>
</dbReference>
<dbReference type="InterPro" id="IPR018496">
    <property type="entry name" value="PsdUridine_synth_RsuA/RluB_CS"/>
</dbReference>
<evidence type="ECO:0000256" key="2">
    <source>
        <dbReference type="ARBA" id="ARBA00023235"/>
    </source>
</evidence>
<dbReference type="InterPro" id="IPR050343">
    <property type="entry name" value="RsuA_PseudoU_synthase"/>
</dbReference>
<comment type="similarity">
    <text evidence="1 4">Belongs to the pseudouridine synthase RsuA family.</text>
</comment>
<dbReference type="Pfam" id="PF00849">
    <property type="entry name" value="PseudoU_synth_2"/>
    <property type="match status" value="1"/>
</dbReference>
<evidence type="ECO:0000256" key="1">
    <source>
        <dbReference type="ARBA" id="ARBA00008348"/>
    </source>
</evidence>
<evidence type="ECO:0000313" key="6">
    <source>
        <dbReference type="EMBL" id="MCX7571890.1"/>
    </source>
</evidence>
<dbReference type="RefSeq" id="WP_267153135.1">
    <property type="nucleotide sequence ID" value="NZ_JAPMLT010000013.1"/>
</dbReference>
<dbReference type="Proteomes" id="UP001208017">
    <property type="component" value="Unassembled WGS sequence"/>
</dbReference>
<dbReference type="PANTHER" id="PTHR47683:SF2">
    <property type="entry name" value="RNA-BINDING S4 DOMAIN-CONTAINING PROTEIN"/>
    <property type="match status" value="1"/>
</dbReference>
<dbReference type="SUPFAM" id="SSF55120">
    <property type="entry name" value="Pseudouridine synthase"/>
    <property type="match status" value="1"/>
</dbReference>
<dbReference type="PROSITE" id="PS01149">
    <property type="entry name" value="PSI_RSU"/>
    <property type="match status" value="1"/>
</dbReference>
<dbReference type="SUPFAM" id="SSF55174">
    <property type="entry name" value="Alpha-L RNA-binding motif"/>
    <property type="match status" value="1"/>
</dbReference>
<proteinExistence type="inferred from homology"/>
<dbReference type="Pfam" id="PF01479">
    <property type="entry name" value="S4"/>
    <property type="match status" value="1"/>
</dbReference>
<dbReference type="GO" id="GO:0160138">
    <property type="term" value="F:23S rRNA pseudouridine(2604) synthase activity"/>
    <property type="evidence" value="ECO:0007669"/>
    <property type="project" value="UniProtKB-EC"/>
</dbReference>
<dbReference type="SMART" id="SM00363">
    <property type="entry name" value="S4"/>
    <property type="match status" value="1"/>
</dbReference>
<keyword evidence="7" id="KW-1185">Reference proteome</keyword>
<evidence type="ECO:0000259" key="5">
    <source>
        <dbReference type="SMART" id="SM00363"/>
    </source>
</evidence>
<dbReference type="PROSITE" id="PS50889">
    <property type="entry name" value="S4"/>
    <property type="match status" value="1"/>
</dbReference>
<sequence>MRINKYISSTGFCSRREADKLIEQKRVTINGVLAEMGSTVEPEETVKVDGKPIGKASGIRKRTVYIALNKPPGITTTTETHVQGNIIDFVNHSERIFPIGRLDKESEGLILLTNDGDIVNKILRAENNHEKEYIVTVNKSVTSQFLKNMAQGVEILGQKTLPAKVSKISDTSFKIILTQGLNRQIRRMCEALDYKVKKLQRVRIMNIRLEKLKLGHWRNLTPKELAELKDMIND</sequence>
<dbReference type="InterPro" id="IPR020094">
    <property type="entry name" value="TruA/RsuA/RluB/E/F_N"/>
</dbReference>
<dbReference type="InterPro" id="IPR036986">
    <property type="entry name" value="S4_RNA-bd_sf"/>
</dbReference>
<keyword evidence="2 4" id="KW-0413">Isomerase</keyword>
<comment type="caution">
    <text evidence="6">The sequence shown here is derived from an EMBL/GenBank/DDBJ whole genome shotgun (WGS) entry which is preliminary data.</text>
</comment>
<feature type="domain" description="RNA-binding S4" evidence="5">
    <location>
        <begin position="1"/>
        <end position="59"/>
    </location>
</feature>
<dbReference type="CDD" id="cd02554">
    <property type="entry name" value="PseudoU_synth_RluF"/>
    <property type="match status" value="1"/>
</dbReference>
<gene>
    <name evidence="6" type="primary">rluF</name>
    <name evidence="6" type="ORF">OS242_18245</name>
</gene>
<keyword evidence="3" id="KW-0694">RNA-binding</keyword>
<evidence type="ECO:0000256" key="3">
    <source>
        <dbReference type="PROSITE-ProRule" id="PRU00182"/>
    </source>
</evidence>
<accession>A0ABT3X4R8</accession>
<dbReference type="NCBIfam" id="NF007784">
    <property type="entry name" value="PRK10475.1"/>
    <property type="match status" value="1"/>
</dbReference>
<dbReference type="Gene3D" id="3.10.290.10">
    <property type="entry name" value="RNA-binding S4 domain"/>
    <property type="match status" value="1"/>
</dbReference>
<dbReference type="EC" id="5.4.99.-" evidence="4"/>
<dbReference type="Gene3D" id="3.30.70.1560">
    <property type="entry name" value="Alpha-L RNA-binding motif"/>
    <property type="match status" value="1"/>
</dbReference>
<dbReference type="InterPro" id="IPR020103">
    <property type="entry name" value="PsdUridine_synth_cat_dom_sf"/>
</dbReference>
<protein>
    <recommendedName>
        <fullName evidence="4">Pseudouridine synthase</fullName>
        <ecNumber evidence="4">5.4.99.-</ecNumber>
    </recommendedName>
</protein>
<dbReference type="EMBL" id="JAPMLT010000013">
    <property type="protein sequence ID" value="MCX7571890.1"/>
    <property type="molecule type" value="Genomic_DNA"/>
</dbReference>
<dbReference type="InterPro" id="IPR042092">
    <property type="entry name" value="PsdUridine_s_RsuA/RluB/E/F_cat"/>
</dbReference>